<accession>A0ABN2B3F6</accession>
<dbReference type="SUPFAM" id="SSF51735">
    <property type="entry name" value="NAD(P)-binding Rossmann-fold domains"/>
    <property type="match status" value="1"/>
</dbReference>
<dbReference type="SUPFAM" id="SSF52283">
    <property type="entry name" value="Formate/glycerate dehydrogenase catalytic domain-like"/>
    <property type="match status" value="1"/>
</dbReference>
<dbReference type="Gene3D" id="3.40.50.720">
    <property type="entry name" value="NAD(P)-binding Rossmann-like Domain"/>
    <property type="match status" value="2"/>
</dbReference>
<keyword evidence="5" id="KW-1185">Reference proteome</keyword>
<dbReference type="Proteomes" id="UP001500363">
    <property type="component" value="Unassembled WGS sequence"/>
</dbReference>
<keyword evidence="2" id="KW-0520">NAD</keyword>
<dbReference type="PRINTS" id="PR00368">
    <property type="entry name" value="FADPNR"/>
</dbReference>
<dbReference type="EMBL" id="BAAANC010000002">
    <property type="protein sequence ID" value="GAA1533011.1"/>
    <property type="molecule type" value="Genomic_DNA"/>
</dbReference>
<comment type="caution">
    <text evidence="4">The sequence shown here is derived from an EMBL/GenBank/DDBJ whole genome shotgun (WGS) entry which is preliminary data.</text>
</comment>
<dbReference type="CDD" id="cd05300">
    <property type="entry name" value="2-Hacid_dh_1"/>
    <property type="match status" value="1"/>
</dbReference>
<evidence type="ECO:0000313" key="5">
    <source>
        <dbReference type="Proteomes" id="UP001500363"/>
    </source>
</evidence>
<dbReference type="PANTHER" id="PTHR43333">
    <property type="entry name" value="2-HACID_DH_C DOMAIN-CONTAINING PROTEIN"/>
    <property type="match status" value="1"/>
</dbReference>
<dbReference type="InterPro" id="IPR006140">
    <property type="entry name" value="D-isomer_DH_NAD-bd"/>
</dbReference>
<reference evidence="4 5" key="1">
    <citation type="journal article" date="2019" name="Int. J. Syst. Evol. Microbiol.">
        <title>The Global Catalogue of Microorganisms (GCM) 10K type strain sequencing project: providing services to taxonomists for standard genome sequencing and annotation.</title>
        <authorList>
            <consortium name="The Broad Institute Genomics Platform"/>
            <consortium name="The Broad Institute Genome Sequencing Center for Infectious Disease"/>
            <person name="Wu L."/>
            <person name="Ma J."/>
        </authorList>
    </citation>
    <scope>NUCLEOTIDE SEQUENCE [LARGE SCALE GENOMIC DNA]</scope>
    <source>
        <strain evidence="4 5">JCM 14303</strain>
    </source>
</reference>
<protein>
    <submittedName>
        <fullName evidence="4">D-2-hydroxyacid dehydrogenase</fullName>
    </submittedName>
</protein>
<evidence type="ECO:0000259" key="3">
    <source>
        <dbReference type="Pfam" id="PF02826"/>
    </source>
</evidence>
<name>A0ABN2B3F6_9ACTN</name>
<proteinExistence type="predicted"/>
<dbReference type="PANTHER" id="PTHR43333:SF1">
    <property type="entry name" value="D-ISOMER SPECIFIC 2-HYDROXYACID DEHYDROGENASE NAD-BINDING DOMAIN-CONTAINING PROTEIN"/>
    <property type="match status" value="1"/>
</dbReference>
<organism evidence="4 5">
    <name type="scientific">Kribbella lupini</name>
    <dbReference type="NCBI Taxonomy" id="291602"/>
    <lineage>
        <taxon>Bacteria</taxon>
        <taxon>Bacillati</taxon>
        <taxon>Actinomycetota</taxon>
        <taxon>Actinomycetes</taxon>
        <taxon>Propionibacteriales</taxon>
        <taxon>Kribbellaceae</taxon>
        <taxon>Kribbella</taxon>
    </lineage>
</organism>
<dbReference type="InterPro" id="IPR036291">
    <property type="entry name" value="NAD(P)-bd_dom_sf"/>
</dbReference>
<gene>
    <name evidence="4" type="ORF">GCM10009741_39180</name>
</gene>
<evidence type="ECO:0000313" key="4">
    <source>
        <dbReference type="EMBL" id="GAA1533011.1"/>
    </source>
</evidence>
<dbReference type="RefSeq" id="WP_344175930.1">
    <property type="nucleotide sequence ID" value="NZ_BAAANC010000002.1"/>
</dbReference>
<evidence type="ECO:0000256" key="1">
    <source>
        <dbReference type="ARBA" id="ARBA00023002"/>
    </source>
</evidence>
<dbReference type="Pfam" id="PF02826">
    <property type="entry name" value="2-Hacid_dh_C"/>
    <property type="match status" value="1"/>
</dbReference>
<feature type="domain" description="D-isomer specific 2-hydroxyacid dehydrogenase NAD-binding" evidence="3">
    <location>
        <begin position="104"/>
        <end position="281"/>
    </location>
</feature>
<sequence>MKLVLVPPQRESEAGWADRLMADVPGLTVLSPDPSQAADALRTADAAYGVLPAELLAVTTRLRWLQAQQAGPPPGFYYPELVAHPLVVTNMRATYTDHVAEHTLALVLSLTRGLPRYVQDQTRAAWKPDWDPAAVVPLSEATALVIGVGAVGAEIGRLLAAFGTTVIGVDARRTEAPGFAALHPVEALDAQLAGADLVILTVPHTPATEGMVDARFLQQCKRSAFFVNVGRGPTVRLDDLDAALAAGALRGAALDVYEVEPLPADHPLWRRPNALLTPHVAGAGPHAAERRYAVLVENCRRFVAGQELINVVDKTQRF</sequence>
<keyword evidence="1" id="KW-0560">Oxidoreductase</keyword>
<evidence type="ECO:0000256" key="2">
    <source>
        <dbReference type="ARBA" id="ARBA00023027"/>
    </source>
</evidence>